<name>A0A812WPT6_9DINO</name>
<dbReference type="Proteomes" id="UP000601435">
    <property type="component" value="Unassembled WGS sequence"/>
</dbReference>
<dbReference type="GO" id="GO:0003723">
    <property type="term" value="F:RNA binding"/>
    <property type="evidence" value="ECO:0007669"/>
    <property type="project" value="TreeGrafter"/>
</dbReference>
<dbReference type="GO" id="GO:0005759">
    <property type="term" value="C:mitochondrial matrix"/>
    <property type="evidence" value="ECO:0007669"/>
    <property type="project" value="TreeGrafter"/>
</dbReference>
<proteinExistence type="predicted"/>
<keyword evidence="2" id="KW-1185">Reference proteome</keyword>
<dbReference type="GO" id="GO:0000963">
    <property type="term" value="P:mitochondrial RNA processing"/>
    <property type="evidence" value="ECO:0007669"/>
    <property type="project" value="TreeGrafter"/>
</dbReference>
<comment type="caution">
    <text evidence="1">The sequence shown here is derived from an EMBL/GenBank/DDBJ whole genome shotgun (WGS) entry which is preliminary data.</text>
</comment>
<accession>A0A812WPT6</accession>
<dbReference type="EMBL" id="CAJNJA010034731">
    <property type="protein sequence ID" value="CAE7697198.1"/>
    <property type="molecule type" value="Genomic_DNA"/>
</dbReference>
<dbReference type="OrthoDB" id="410546at2759"/>
<evidence type="ECO:0008006" key="3">
    <source>
        <dbReference type="Google" id="ProtNLM"/>
    </source>
</evidence>
<dbReference type="GO" id="GO:0009507">
    <property type="term" value="C:chloroplast"/>
    <property type="evidence" value="ECO:0007669"/>
    <property type="project" value="GOC"/>
</dbReference>
<protein>
    <recommendedName>
        <fullName evidence="3">RAP domain-containing protein</fullName>
    </recommendedName>
</protein>
<dbReference type="GO" id="GO:0044528">
    <property type="term" value="P:regulation of mitochondrial mRNA stability"/>
    <property type="evidence" value="ECO:0007669"/>
    <property type="project" value="TreeGrafter"/>
</dbReference>
<dbReference type="InterPro" id="IPR050870">
    <property type="entry name" value="FAST_kinase"/>
</dbReference>
<dbReference type="GO" id="GO:1901259">
    <property type="term" value="P:chloroplast rRNA processing"/>
    <property type="evidence" value="ECO:0007669"/>
    <property type="project" value="TreeGrafter"/>
</dbReference>
<feature type="non-terminal residue" evidence="1">
    <location>
        <position position="245"/>
    </location>
</feature>
<evidence type="ECO:0000313" key="2">
    <source>
        <dbReference type="Proteomes" id="UP000601435"/>
    </source>
</evidence>
<evidence type="ECO:0000313" key="1">
    <source>
        <dbReference type="EMBL" id="CAE7697198.1"/>
    </source>
</evidence>
<organism evidence="1 2">
    <name type="scientific">Symbiodinium necroappetens</name>
    <dbReference type="NCBI Taxonomy" id="1628268"/>
    <lineage>
        <taxon>Eukaryota</taxon>
        <taxon>Sar</taxon>
        <taxon>Alveolata</taxon>
        <taxon>Dinophyceae</taxon>
        <taxon>Suessiales</taxon>
        <taxon>Symbiodiniaceae</taxon>
        <taxon>Symbiodinium</taxon>
    </lineage>
</organism>
<dbReference type="PANTHER" id="PTHR21228:SF40">
    <property type="entry name" value="LD45607P"/>
    <property type="match status" value="1"/>
</dbReference>
<dbReference type="GO" id="GO:0035770">
    <property type="term" value="C:ribonucleoprotein granule"/>
    <property type="evidence" value="ECO:0007669"/>
    <property type="project" value="TreeGrafter"/>
</dbReference>
<reference evidence="1" key="1">
    <citation type="submission" date="2021-02" db="EMBL/GenBank/DDBJ databases">
        <authorList>
            <person name="Dougan E. K."/>
            <person name="Rhodes N."/>
            <person name="Thang M."/>
            <person name="Chan C."/>
        </authorList>
    </citation>
    <scope>NUCLEOTIDE SEQUENCE</scope>
</reference>
<dbReference type="PANTHER" id="PTHR21228">
    <property type="entry name" value="FAST LEU-RICH DOMAIN-CONTAINING"/>
    <property type="match status" value="1"/>
</dbReference>
<gene>
    <name evidence="1" type="ORF">SNEC2469_LOCUS20099</name>
</gene>
<dbReference type="AlphaFoldDB" id="A0A812WPT6"/>
<sequence length="245" mass="26387">ELVVHGFGHRSLSNVCWAIAKLSGETPLFEAQTVPLASAAAGLTSQMNSQGLSNTCWALAVLRLSLQGGDRLVSGSFWRAAAAAIQSLDTAEPRHLATLLWAMATSQVEDRFPMAGDAVEAIVRQASIMYKEISPQNLAICAWSFARLAEAPDPLLTLLSTAALERGLEGFEPQEISTAAWAFARIAEVSEKESYEDFRLRLVMAGCTRLSEFTQQGLANLAFALSASMAPPRPRGKQRRHGGAE</sequence>